<dbReference type="NCBIfam" id="TIGR00360">
    <property type="entry name" value="ComEC_N-term"/>
    <property type="match status" value="1"/>
</dbReference>
<reference evidence="8 9" key="1">
    <citation type="submission" date="2019-12" db="EMBL/GenBank/DDBJ databases">
        <title>Whole-genome analyses of novel actinobacteria.</title>
        <authorList>
            <person name="Sahin N."/>
            <person name="Saygin H."/>
        </authorList>
    </citation>
    <scope>NUCLEOTIDE SEQUENCE [LARGE SCALE GENOMIC DNA]</scope>
    <source>
        <strain evidence="8 9">KC615</strain>
    </source>
</reference>
<evidence type="ECO:0000256" key="5">
    <source>
        <dbReference type="ARBA" id="ARBA00023136"/>
    </source>
</evidence>
<evidence type="ECO:0000256" key="2">
    <source>
        <dbReference type="ARBA" id="ARBA00022475"/>
    </source>
</evidence>
<accession>A0A6I4VTQ8</accession>
<dbReference type="Pfam" id="PF13567">
    <property type="entry name" value="DUF4131"/>
    <property type="match status" value="1"/>
</dbReference>
<dbReference type="InterPro" id="IPR035681">
    <property type="entry name" value="ComA-like_MBL"/>
</dbReference>
<dbReference type="PANTHER" id="PTHR30619">
    <property type="entry name" value="DNA INTERNALIZATION/COMPETENCE PROTEIN COMEC/REC2"/>
    <property type="match status" value="1"/>
</dbReference>
<dbReference type="RefSeq" id="WP_160800914.1">
    <property type="nucleotide sequence ID" value="NZ_WUUL01000004.1"/>
</dbReference>
<dbReference type="CDD" id="cd07731">
    <property type="entry name" value="ComA-like_MBL-fold"/>
    <property type="match status" value="1"/>
</dbReference>
<dbReference type="EMBL" id="WUUL01000004">
    <property type="protein sequence ID" value="MXQ53555.1"/>
    <property type="molecule type" value="Genomic_DNA"/>
</dbReference>
<organism evidence="8 9">
    <name type="scientific">Shimazuella alba</name>
    <dbReference type="NCBI Taxonomy" id="2690964"/>
    <lineage>
        <taxon>Bacteria</taxon>
        <taxon>Bacillati</taxon>
        <taxon>Bacillota</taxon>
        <taxon>Bacilli</taxon>
        <taxon>Bacillales</taxon>
        <taxon>Thermoactinomycetaceae</taxon>
        <taxon>Shimazuella</taxon>
    </lineage>
</organism>
<evidence type="ECO:0000313" key="9">
    <source>
        <dbReference type="Proteomes" id="UP000430692"/>
    </source>
</evidence>
<dbReference type="InterPro" id="IPR004797">
    <property type="entry name" value="Competence_ComEC/Rec2"/>
</dbReference>
<feature type="transmembrane region" description="Helical" evidence="6">
    <location>
        <begin position="279"/>
        <end position="295"/>
    </location>
</feature>
<feature type="transmembrane region" description="Helical" evidence="6">
    <location>
        <begin position="379"/>
        <end position="402"/>
    </location>
</feature>
<dbReference type="InterPro" id="IPR004477">
    <property type="entry name" value="ComEC_N"/>
</dbReference>
<dbReference type="Proteomes" id="UP000430692">
    <property type="component" value="Unassembled WGS sequence"/>
</dbReference>
<evidence type="ECO:0000256" key="1">
    <source>
        <dbReference type="ARBA" id="ARBA00004651"/>
    </source>
</evidence>
<feature type="domain" description="Metallo-beta-lactamase" evidence="7">
    <location>
        <begin position="536"/>
        <end position="748"/>
    </location>
</feature>
<dbReference type="SMART" id="SM00849">
    <property type="entry name" value="Lactamase_B"/>
    <property type="match status" value="1"/>
</dbReference>
<dbReference type="NCBIfam" id="TIGR00361">
    <property type="entry name" value="ComEC_Rec2"/>
    <property type="match status" value="1"/>
</dbReference>
<feature type="transmembrane region" description="Helical" evidence="6">
    <location>
        <begin position="437"/>
        <end position="455"/>
    </location>
</feature>
<evidence type="ECO:0000259" key="7">
    <source>
        <dbReference type="SMART" id="SM00849"/>
    </source>
</evidence>
<dbReference type="InterPro" id="IPR036866">
    <property type="entry name" value="RibonucZ/Hydroxyglut_hydro"/>
</dbReference>
<dbReference type="SUPFAM" id="SSF56281">
    <property type="entry name" value="Metallo-hydrolase/oxidoreductase"/>
    <property type="match status" value="1"/>
</dbReference>
<evidence type="ECO:0000313" key="8">
    <source>
        <dbReference type="EMBL" id="MXQ53555.1"/>
    </source>
</evidence>
<dbReference type="InterPro" id="IPR025405">
    <property type="entry name" value="DUF4131"/>
</dbReference>
<dbReference type="InterPro" id="IPR001279">
    <property type="entry name" value="Metallo-B-lactamas"/>
</dbReference>
<feature type="transmembrane region" description="Helical" evidence="6">
    <location>
        <begin position="475"/>
        <end position="496"/>
    </location>
</feature>
<dbReference type="PANTHER" id="PTHR30619:SF1">
    <property type="entry name" value="RECOMBINATION PROTEIN 2"/>
    <property type="match status" value="1"/>
</dbReference>
<keyword evidence="3 6" id="KW-0812">Transmembrane</keyword>
<dbReference type="InterPro" id="IPR052159">
    <property type="entry name" value="Competence_DNA_uptake"/>
</dbReference>
<dbReference type="AlphaFoldDB" id="A0A6I4VTQ8"/>
<feature type="transmembrane region" description="Helical" evidence="6">
    <location>
        <begin position="248"/>
        <end position="272"/>
    </location>
</feature>
<feature type="transmembrane region" description="Helical" evidence="6">
    <location>
        <begin position="347"/>
        <end position="367"/>
    </location>
</feature>
<dbReference type="Pfam" id="PF03772">
    <property type="entry name" value="Competence"/>
    <property type="match status" value="1"/>
</dbReference>
<evidence type="ECO:0000256" key="3">
    <source>
        <dbReference type="ARBA" id="ARBA00022692"/>
    </source>
</evidence>
<evidence type="ECO:0000256" key="6">
    <source>
        <dbReference type="SAM" id="Phobius"/>
    </source>
</evidence>
<gene>
    <name evidence="8" type="ORF">GSM42_07395</name>
</gene>
<feature type="transmembrane region" description="Helical" evidence="6">
    <location>
        <begin position="503"/>
        <end position="520"/>
    </location>
</feature>
<proteinExistence type="predicted"/>
<feature type="transmembrane region" description="Helical" evidence="6">
    <location>
        <begin position="50"/>
        <end position="68"/>
    </location>
</feature>
<dbReference type="GO" id="GO:0005886">
    <property type="term" value="C:plasma membrane"/>
    <property type="evidence" value="ECO:0007669"/>
    <property type="project" value="UniProtKB-SubCell"/>
</dbReference>
<evidence type="ECO:0000256" key="4">
    <source>
        <dbReference type="ARBA" id="ARBA00022989"/>
    </source>
</evidence>
<feature type="transmembrane region" description="Helical" evidence="6">
    <location>
        <begin position="325"/>
        <end position="341"/>
    </location>
</feature>
<comment type="subcellular location">
    <subcellularLocation>
        <location evidence="1">Cell membrane</location>
        <topology evidence="1">Multi-pass membrane protein</topology>
    </subcellularLocation>
</comment>
<comment type="caution">
    <text evidence="8">The sequence shown here is derived from an EMBL/GenBank/DDBJ whole genome shotgun (WGS) entry which is preliminary data.</text>
</comment>
<keyword evidence="5 6" id="KW-0472">Membrane</keyword>
<keyword evidence="9" id="KW-1185">Reference proteome</keyword>
<dbReference type="GO" id="GO:0030420">
    <property type="term" value="P:establishment of competence for transformation"/>
    <property type="evidence" value="ECO:0007669"/>
    <property type="project" value="InterPro"/>
</dbReference>
<feature type="transmembrane region" description="Helical" evidence="6">
    <location>
        <begin position="408"/>
        <end position="430"/>
    </location>
</feature>
<dbReference type="Pfam" id="PF00753">
    <property type="entry name" value="Lactamase_B"/>
    <property type="match status" value="1"/>
</dbReference>
<sequence>MYRPLVCFTFGWVIGEWFANQMQLDSYWQITISFWVMGCLFYAKFMKGMPLILLIIGISTGSSYFSFYHEKNISSFSHPTSINAIGQITTSPVIDGDTIRFDFAMQYLTENGKIQQISSETIRVTSTAKHPHELEQIRKWQTSCYVQVPIQLERPPTAKNPGAFDYAQYLHHYGIHWLAKVPSVSQFQVLSCKATLTSQIAQLRQSLHDRLALLYPGSSGQAGLLQAMILGEQQTLNQDTQEIFSTLGLVHVLSISGLHVSILVGSLYFLLISCGITRERVAIIILVFLPFYAILTGSSAPVVRSVIMAGMMLVAVLLRRTSDAVSFLALALLIQLLWNPYQLWEPGFQLSFLVTLGLLLYVEPLTHHLPVPGYRFRQALSVMIVSQVVSFPVIICTFYQYSWLSGPVNLFFVPVYSIVILPFSTLSLLVSYLSIEWGVALATLTSWIMSGMDQLLTGISKLPHLTYSISPPALGWVLCYFFLFWFTYVTIVTDLLFVRRLKFVTLPALCFLLVIITVGAKGSMETTLITIIDVGQGDATLIETAGGKIILMDGGGTLPSQKKPWQKRKKSFEVGRDVVVPYLRYRGINHIDTMIMTHGDGDHIRGLEAVVKRFSIGEVLHSGAPPADKFESQLLSTIQKKHIPIRVVGSSDQWWMESGMHVQILHPLTTVSSGNTNNGSIVMLLSIYKTKLLFTGDMELPVEEEVLARFRLPAIDILKVAHHGSNTSSHDAWLSAVKPKQALISVGEHNRYGHPKAEVLARLRQIGAHIWRTDQQGAILVKVDQRGYQLESNER</sequence>
<dbReference type="Gene3D" id="3.60.15.10">
    <property type="entry name" value="Ribonuclease Z/Hydroxyacylglutathione hydrolase-like"/>
    <property type="match status" value="1"/>
</dbReference>
<name>A0A6I4VTQ8_9BACL</name>
<protein>
    <submittedName>
        <fullName evidence="8">DNA internalization-related competence protein ComEC/Rec2</fullName>
    </submittedName>
</protein>
<keyword evidence="4 6" id="KW-1133">Transmembrane helix</keyword>
<keyword evidence="2" id="KW-1003">Cell membrane</keyword>